<dbReference type="AlphaFoldDB" id="A0A0C3JUU9"/>
<dbReference type="InParanoid" id="A0A0C3JUU9"/>
<protein>
    <submittedName>
        <fullName evidence="1">Uncharacterized protein</fullName>
    </submittedName>
</protein>
<organism evidence="1 2">
    <name type="scientific">Pisolithus tinctorius Marx 270</name>
    <dbReference type="NCBI Taxonomy" id="870435"/>
    <lineage>
        <taxon>Eukaryota</taxon>
        <taxon>Fungi</taxon>
        <taxon>Dikarya</taxon>
        <taxon>Basidiomycota</taxon>
        <taxon>Agaricomycotina</taxon>
        <taxon>Agaricomycetes</taxon>
        <taxon>Agaricomycetidae</taxon>
        <taxon>Boletales</taxon>
        <taxon>Sclerodermatineae</taxon>
        <taxon>Pisolithaceae</taxon>
        <taxon>Pisolithus</taxon>
    </lineage>
</organism>
<dbReference type="Proteomes" id="UP000054217">
    <property type="component" value="Unassembled WGS sequence"/>
</dbReference>
<evidence type="ECO:0000313" key="1">
    <source>
        <dbReference type="EMBL" id="KIO12903.1"/>
    </source>
</evidence>
<gene>
    <name evidence="1" type="ORF">M404DRAFT_700765</name>
</gene>
<reference evidence="1 2" key="1">
    <citation type="submission" date="2014-04" db="EMBL/GenBank/DDBJ databases">
        <authorList>
            <consortium name="DOE Joint Genome Institute"/>
            <person name="Kuo A."/>
            <person name="Kohler A."/>
            <person name="Costa M.D."/>
            <person name="Nagy L.G."/>
            <person name="Floudas D."/>
            <person name="Copeland A."/>
            <person name="Barry K.W."/>
            <person name="Cichocki N."/>
            <person name="Veneault-Fourrey C."/>
            <person name="LaButti K."/>
            <person name="Lindquist E.A."/>
            <person name="Lipzen A."/>
            <person name="Lundell T."/>
            <person name="Morin E."/>
            <person name="Murat C."/>
            <person name="Sun H."/>
            <person name="Tunlid A."/>
            <person name="Henrissat B."/>
            <person name="Grigoriev I.V."/>
            <person name="Hibbett D.S."/>
            <person name="Martin F."/>
            <person name="Nordberg H.P."/>
            <person name="Cantor M.N."/>
            <person name="Hua S.X."/>
        </authorList>
    </citation>
    <scope>NUCLEOTIDE SEQUENCE [LARGE SCALE GENOMIC DNA]</scope>
    <source>
        <strain evidence="1 2">Marx 270</strain>
    </source>
</reference>
<dbReference type="HOGENOM" id="CLU_2688819_0_0_1"/>
<reference evidence="2" key="2">
    <citation type="submission" date="2015-01" db="EMBL/GenBank/DDBJ databases">
        <title>Evolutionary Origins and Diversification of the Mycorrhizal Mutualists.</title>
        <authorList>
            <consortium name="DOE Joint Genome Institute"/>
            <consortium name="Mycorrhizal Genomics Consortium"/>
            <person name="Kohler A."/>
            <person name="Kuo A."/>
            <person name="Nagy L.G."/>
            <person name="Floudas D."/>
            <person name="Copeland A."/>
            <person name="Barry K.W."/>
            <person name="Cichocki N."/>
            <person name="Veneault-Fourrey C."/>
            <person name="LaButti K."/>
            <person name="Lindquist E.A."/>
            <person name="Lipzen A."/>
            <person name="Lundell T."/>
            <person name="Morin E."/>
            <person name="Murat C."/>
            <person name="Riley R."/>
            <person name="Ohm R."/>
            <person name="Sun H."/>
            <person name="Tunlid A."/>
            <person name="Henrissat B."/>
            <person name="Grigoriev I.V."/>
            <person name="Hibbett D.S."/>
            <person name="Martin F."/>
        </authorList>
    </citation>
    <scope>NUCLEOTIDE SEQUENCE [LARGE SCALE GENOMIC DNA]</scope>
    <source>
        <strain evidence="2">Marx 270</strain>
    </source>
</reference>
<name>A0A0C3JUU9_PISTI</name>
<accession>A0A0C3JUU9</accession>
<evidence type="ECO:0000313" key="2">
    <source>
        <dbReference type="Proteomes" id="UP000054217"/>
    </source>
</evidence>
<dbReference type="EMBL" id="KN831947">
    <property type="protein sequence ID" value="KIO12903.1"/>
    <property type="molecule type" value="Genomic_DNA"/>
</dbReference>
<keyword evidence="2" id="KW-1185">Reference proteome</keyword>
<proteinExistence type="predicted"/>
<sequence>MYGFLLRLIVHIPINLRVYPASSILIALHTLCHLLTCRDVVKSIMYRISSIKLCNDDVQYCTVVVPVNLGGSGT</sequence>